<dbReference type="EMBL" id="QBKR01000014">
    <property type="protein sequence ID" value="PTX58870.1"/>
    <property type="molecule type" value="Genomic_DNA"/>
</dbReference>
<organism evidence="1 2">
    <name type="scientific">Melghirimyces profundicolus</name>
    <dbReference type="NCBI Taxonomy" id="1242148"/>
    <lineage>
        <taxon>Bacteria</taxon>
        <taxon>Bacillati</taxon>
        <taxon>Bacillota</taxon>
        <taxon>Bacilli</taxon>
        <taxon>Bacillales</taxon>
        <taxon>Thermoactinomycetaceae</taxon>
        <taxon>Melghirimyces</taxon>
    </lineage>
</organism>
<name>A0A2T6BS15_9BACL</name>
<dbReference type="OrthoDB" id="2988784at2"/>
<proteinExistence type="predicted"/>
<dbReference type="Proteomes" id="UP000244240">
    <property type="component" value="Unassembled WGS sequence"/>
</dbReference>
<evidence type="ECO:0000313" key="1">
    <source>
        <dbReference type="EMBL" id="PTX58870.1"/>
    </source>
</evidence>
<gene>
    <name evidence="1" type="ORF">C8P63_11452</name>
</gene>
<dbReference type="RefSeq" id="WP_108024052.1">
    <property type="nucleotide sequence ID" value="NZ_QBKR01000014.1"/>
</dbReference>
<evidence type="ECO:0000313" key="2">
    <source>
        <dbReference type="Proteomes" id="UP000244240"/>
    </source>
</evidence>
<dbReference type="AlphaFoldDB" id="A0A2T6BS15"/>
<protein>
    <submittedName>
        <fullName evidence="1">Uncharacterized protein</fullName>
    </submittedName>
</protein>
<reference evidence="1 2" key="1">
    <citation type="submission" date="2018-04" db="EMBL/GenBank/DDBJ databases">
        <title>Genomic Encyclopedia of Archaeal and Bacterial Type Strains, Phase II (KMG-II): from individual species to whole genera.</title>
        <authorList>
            <person name="Goeker M."/>
        </authorList>
    </citation>
    <scope>NUCLEOTIDE SEQUENCE [LARGE SCALE GENOMIC DNA]</scope>
    <source>
        <strain evidence="1 2">DSM 45787</strain>
    </source>
</reference>
<keyword evidence="2" id="KW-1185">Reference proteome</keyword>
<comment type="caution">
    <text evidence="1">The sequence shown here is derived from an EMBL/GenBank/DDBJ whole genome shotgun (WGS) entry which is preliminary data.</text>
</comment>
<accession>A0A2T6BS15</accession>
<sequence>MIQHDVPHEMGDKVTDMAVNCGRLFQQAPGELARIAGFVEREMKGQNLQGASRNRDEFVAATFERIYPMVLSSKECRQAVENMMKNHSRHHGQDLELTADNPQYAIGPALAEALYLTGSAVMGSILMVTSGESGGSIEQRHRNH</sequence>